<keyword evidence="3" id="KW-0012">Acyltransferase</keyword>
<dbReference type="InterPro" id="IPR000182">
    <property type="entry name" value="GNAT_dom"/>
</dbReference>
<evidence type="ECO:0000313" key="6">
    <source>
        <dbReference type="RefSeq" id="XP_003743050.1"/>
    </source>
</evidence>
<evidence type="ECO:0000313" key="5">
    <source>
        <dbReference type="Proteomes" id="UP000694867"/>
    </source>
</evidence>
<keyword evidence="5" id="KW-1185">Reference proteome</keyword>
<proteinExistence type="inferred from homology"/>
<dbReference type="PANTHER" id="PTHR13256">
    <property type="entry name" value="N-ACETYLTRANSFERASE 9"/>
    <property type="match status" value="1"/>
</dbReference>
<gene>
    <name evidence="6" type="primary">LOC100907937</name>
</gene>
<dbReference type="Pfam" id="PF13302">
    <property type="entry name" value="Acetyltransf_3"/>
    <property type="match status" value="1"/>
</dbReference>
<dbReference type="KEGG" id="goe:100907937"/>
<organism evidence="5 6">
    <name type="scientific">Galendromus occidentalis</name>
    <name type="common">western predatory mite</name>
    <dbReference type="NCBI Taxonomy" id="34638"/>
    <lineage>
        <taxon>Eukaryota</taxon>
        <taxon>Metazoa</taxon>
        <taxon>Ecdysozoa</taxon>
        <taxon>Arthropoda</taxon>
        <taxon>Chelicerata</taxon>
        <taxon>Arachnida</taxon>
        <taxon>Acari</taxon>
        <taxon>Parasitiformes</taxon>
        <taxon>Mesostigmata</taxon>
        <taxon>Gamasina</taxon>
        <taxon>Phytoseioidea</taxon>
        <taxon>Phytoseiidae</taxon>
        <taxon>Typhlodrominae</taxon>
        <taxon>Galendromus</taxon>
    </lineage>
</organism>
<dbReference type="Gene3D" id="3.40.630.30">
    <property type="match status" value="1"/>
</dbReference>
<reference evidence="6" key="1">
    <citation type="submission" date="2025-08" db="UniProtKB">
        <authorList>
            <consortium name="RefSeq"/>
        </authorList>
    </citation>
    <scope>IDENTIFICATION</scope>
</reference>
<evidence type="ECO:0000256" key="3">
    <source>
        <dbReference type="ARBA" id="ARBA00023315"/>
    </source>
</evidence>
<sequence length="208" mass="24288">MKLDRVLWGQKVILIPYGRQHVDKYHRWMLDPVLQRLTGSEPLTLEEEYEMQITWNTDSDKCTFIILDRAVFARTSDEVEAMIGDINLFSQTNDRSGEERLFELAECSVMIAEESSRKKGFGREAMFLMLRFAIDELASKSFVARIKTDNVGSQEMFLKMGFKKVSVSQVFQEITFNADVRDVLEKIENYNLLYDASTYDEFRLMSKQ</sequence>
<dbReference type="SUPFAM" id="SSF55729">
    <property type="entry name" value="Acyl-CoA N-acyltransferases (Nat)"/>
    <property type="match status" value="1"/>
</dbReference>
<name>A0AAJ6VY59_9ACAR</name>
<evidence type="ECO:0000256" key="2">
    <source>
        <dbReference type="ARBA" id="ARBA00022679"/>
    </source>
</evidence>
<evidence type="ECO:0000259" key="4">
    <source>
        <dbReference type="Pfam" id="PF13302"/>
    </source>
</evidence>
<comment type="similarity">
    <text evidence="1">Belongs to the acetyltransferase family. GNAT subfamily.</text>
</comment>
<accession>A0AAJ6VY59</accession>
<evidence type="ECO:0000256" key="1">
    <source>
        <dbReference type="ARBA" id="ARBA00009342"/>
    </source>
</evidence>
<dbReference type="GO" id="GO:0008080">
    <property type="term" value="F:N-acetyltransferase activity"/>
    <property type="evidence" value="ECO:0007669"/>
    <property type="project" value="InterPro"/>
</dbReference>
<dbReference type="InterPro" id="IPR039135">
    <property type="entry name" value="NAT9-like"/>
</dbReference>
<dbReference type="Proteomes" id="UP000694867">
    <property type="component" value="Unplaced"/>
</dbReference>
<feature type="domain" description="N-acetyltransferase" evidence="4">
    <location>
        <begin position="12"/>
        <end position="163"/>
    </location>
</feature>
<dbReference type="PANTHER" id="PTHR13256:SF16">
    <property type="entry name" value="ALPHA_BETA-TUBULIN-N-ACETYLTRANSFERASE 9"/>
    <property type="match status" value="1"/>
</dbReference>
<protein>
    <submittedName>
        <fullName evidence="6">N-acetyltransferase 9-like protein</fullName>
    </submittedName>
</protein>
<dbReference type="RefSeq" id="XP_003743050.1">
    <property type="nucleotide sequence ID" value="XM_003743002.1"/>
</dbReference>
<keyword evidence="2" id="KW-0808">Transferase</keyword>
<dbReference type="AlphaFoldDB" id="A0AAJ6VY59"/>
<dbReference type="InterPro" id="IPR016181">
    <property type="entry name" value="Acyl_CoA_acyltransferase"/>
</dbReference>
<dbReference type="GeneID" id="100907937"/>